<evidence type="ECO:0000313" key="3">
    <source>
        <dbReference type="Proteomes" id="UP001165541"/>
    </source>
</evidence>
<evidence type="ECO:0000313" key="2">
    <source>
        <dbReference type="EMBL" id="MCM5680762.1"/>
    </source>
</evidence>
<feature type="signal peptide" evidence="1">
    <location>
        <begin position="1"/>
        <end position="23"/>
    </location>
</feature>
<accession>A0ABT0YR71</accession>
<dbReference type="EMBL" id="JAMKFE010000008">
    <property type="protein sequence ID" value="MCM5680762.1"/>
    <property type="molecule type" value="Genomic_DNA"/>
</dbReference>
<gene>
    <name evidence="2" type="ORF">M8A51_14650</name>
</gene>
<keyword evidence="3" id="KW-1185">Reference proteome</keyword>
<feature type="chain" id="PRO_5045562355" evidence="1">
    <location>
        <begin position="24"/>
        <end position="129"/>
    </location>
</feature>
<dbReference type="Proteomes" id="UP001165541">
    <property type="component" value="Unassembled WGS sequence"/>
</dbReference>
<protein>
    <submittedName>
        <fullName evidence="2">Uncharacterized protein</fullName>
    </submittedName>
</protein>
<organism evidence="2 3">
    <name type="scientific">Caldimonas mangrovi</name>
    <dbReference type="NCBI Taxonomy" id="2944811"/>
    <lineage>
        <taxon>Bacteria</taxon>
        <taxon>Pseudomonadati</taxon>
        <taxon>Pseudomonadota</taxon>
        <taxon>Betaproteobacteria</taxon>
        <taxon>Burkholderiales</taxon>
        <taxon>Sphaerotilaceae</taxon>
        <taxon>Caldimonas</taxon>
    </lineage>
</organism>
<evidence type="ECO:0000256" key="1">
    <source>
        <dbReference type="SAM" id="SignalP"/>
    </source>
</evidence>
<reference evidence="2" key="1">
    <citation type="submission" date="2022-05" db="EMBL/GenBank/DDBJ databases">
        <title>Schlegelella sp. nov., isolated from mangrove soil.</title>
        <authorList>
            <person name="Liu Y."/>
            <person name="Ge X."/>
            <person name="Liu W."/>
        </authorList>
    </citation>
    <scope>NUCLEOTIDE SEQUENCE</scope>
    <source>
        <strain evidence="2">S2-27</strain>
    </source>
</reference>
<dbReference type="RefSeq" id="WP_251779209.1">
    <property type="nucleotide sequence ID" value="NZ_JAMKFE010000008.1"/>
</dbReference>
<comment type="caution">
    <text evidence="2">The sequence shown here is derived from an EMBL/GenBank/DDBJ whole genome shotgun (WGS) entry which is preliminary data.</text>
</comment>
<keyword evidence="1" id="KW-0732">Signal</keyword>
<proteinExistence type="predicted"/>
<name>A0ABT0YR71_9BURK</name>
<sequence>MSRCALLGAALAAALSVPCIAQAQQVQRNFPQNALRGELVVMQPPEIALNGRAARLAPGSRIRGQNNMLVMSGAIVGTKLVVNYTVDDLGLVKDVWVLREEEARKVWPKTPEEAARWAFDPAAQVWVKR</sequence>